<dbReference type="eggNOG" id="COG1071">
    <property type="taxonomic scope" value="Bacteria"/>
</dbReference>
<evidence type="ECO:0000259" key="5">
    <source>
        <dbReference type="Pfam" id="PF00676"/>
    </source>
</evidence>
<dbReference type="InterPro" id="IPR029061">
    <property type="entry name" value="THDP-binding"/>
</dbReference>
<feature type="domain" description="Dehydrogenase E1 component" evidence="5">
    <location>
        <begin position="24"/>
        <end position="314"/>
    </location>
</feature>
<reference evidence="6 7" key="1">
    <citation type="journal article" date="2010" name="Stand. Genomic Sci.">
        <title>Complete genome sequence of Conexibacter woesei type strain (ID131577).</title>
        <authorList>
            <person name="Pukall R."/>
            <person name="Lapidus A."/>
            <person name="Glavina Del Rio T."/>
            <person name="Copeland A."/>
            <person name="Tice H."/>
            <person name="Cheng J.-F."/>
            <person name="Lucas S."/>
            <person name="Chen F."/>
            <person name="Nolan M."/>
            <person name="Bruce D."/>
            <person name="Goodwin L."/>
            <person name="Pitluck S."/>
            <person name="Mavromatis K."/>
            <person name="Ivanova N."/>
            <person name="Ovchinnikova G."/>
            <person name="Pati A."/>
            <person name="Chen A."/>
            <person name="Palaniappan K."/>
            <person name="Land M."/>
            <person name="Hauser L."/>
            <person name="Chang Y.-J."/>
            <person name="Jeffries C.D."/>
            <person name="Chain P."/>
            <person name="Meincke L."/>
            <person name="Sims D."/>
            <person name="Brettin T."/>
            <person name="Detter J.C."/>
            <person name="Rohde M."/>
            <person name="Goeker M."/>
            <person name="Bristow J."/>
            <person name="Eisen J.A."/>
            <person name="Markowitz V."/>
            <person name="Kyrpides N.C."/>
            <person name="Klenk H.-P."/>
            <person name="Hugenholtz P."/>
        </authorList>
    </citation>
    <scope>NUCLEOTIDE SEQUENCE [LARGE SCALE GENOMIC DNA]</scope>
    <source>
        <strain evidence="7">DSM 14684 / CIP 108061 / JCM 11494 / NBRC 100937 / ID131577</strain>
    </source>
</reference>
<dbReference type="OrthoDB" id="9766715at2"/>
<keyword evidence="3" id="KW-0786">Thiamine pyrophosphate</keyword>
<evidence type="ECO:0000256" key="4">
    <source>
        <dbReference type="SAM" id="MobiDB-lite"/>
    </source>
</evidence>
<evidence type="ECO:0000256" key="1">
    <source>
        <dbReference type="ARBA" id="ARBA00001964"/>
    </source>
</evidence>
<proteinExistence type="predicted"/>
<dbReference type="GO" id="GO:0006086">
    <property type="term" value="P:pyruvate decarboxylation to acetyl-CoA"/>
    <property type="evidence" value="ECO:0007669"/>
    <property type="project" value="TreeGrafter"/>
</dbReference>
<dbReference type="Pfam" id="PF00676">
    <property type="entry name" value="E1_dh"/>
    <property type="match status" value="1"/>
</dbReference>
<keyword evidence="7" id="KW-1185">Reference proteome</keyword>
<dbReference type="SUPFAM" id="SSF52518">
    <property type="entry name" value="Thiamin diphosphate-binding fold (THDP-binding)"/>
    <property type="match status" value="1"/>
</dbReference>
<dbReference type="EC" id="1.2.4.1" evidence="6"/>
<gene>
    <name evidence="6" type="ordered locus">Cwoe_5080</name>
</gene>
<dbReference type="RefSeq" id="WP_012936540.1">
    <property type="nucleotide sequence ID" value="NC_013739.1"/>
</dbReference>
<dbReference type="EMBL" id="CP001854">
    <property type="protein sequence ID" value="ADB53489.1"/>
    <property type="molecule type" value="Genomic_DNA"/>
</dbReference>
<dbReference type="Proteomes" id="UP000008229">
    <property type="component" value="Chromosome"/>
</dbReference>
<dbReference type="CDD" id="cd02000">
    <property type="entry name" value="TPP_E1_PDC_ADC_BCADC"/>
    <property type="match status" value="1"/>
</dbReference>
<dbReference type="InterPro" id="IPR050642">
    <property type="entry name" value="PDH_E1_Alpha_Subunit"/>
</dbReference>
<sequence length="329" mass="35488">MAVRQQTRRADTAERDLHLELFRSMTRIRRFEELIQSLFLKGEVYGTTHLYSGQEAVAVGVSSALDTRDRVAGTYRGHGHAMAQGVGASELLDEMLGRATGINGGRAGSMNVTSMKHGYMGSYGIVGGSIAAAVGAALATRLDGGVAVAYFGDGATNQGYFFECLNFAHVFRLPVLFVCENNLYMEYTLTEAVSGGDILSRAASLGVEAEQVDGMQVWSVREAAQRAVARGRAGEGPTLLEARTYRFVGHSRSDPARYRPDGELEQWRERDPLVLSRARLAEEGVAADVLDAVDTDVAAELEAARESGLAAPWPDPATLPPQFAEELRA</sequence>
<dbReference type="HOGENOM" id="CLU_029393_5_0_11"/>
<accession>D3FD97</accession>
<dbReference type="InterPro" id="IPR001017">
    <property type="entry name" value="DH_E1"/>
</dbReference>
<keyword evidence="6" id="KW-0670">Pyruvate</keyword>
<evidence type="ECO:0000256" key="3">
    <source>
        <dbReference type="ARBA" id="ARBA00023052"/>
    </source>
</evidence>
<dbReference type="GO" id="GO:0004739">
    <property type="term" value="F:pyruvate dehydrogenase (acetyl-transferring) activity"/>
    <property type="evidence" value="ECO:0007669"/>
    <property type="project" value="UniProtKB-EC"/>
</dbReference>
<dbReference type="KEGG" id="cwo:Cwoe_5080"/>
<dbReference type="PANTHER" id="PTHR11516">
    <property type="entry name" value="PYRUVATE DEHYDROGENASE E1 COMPONENT, ALPHA SUBUNIT BACTERIAL AND ORGANELLAR"/>
    <property type="match status" value="1"/>
</dbReference>
<evidence type="ECO:0000313" key="7">
    <source>
        <dbReference type="Proteomes" id="UP000008229"/>
    </source>
</evidence>
<reference evidence="7" key="2">
    <citation type="submission" date="2010-01" db="EMBL/GenBank/DDBJ databases">
        <title>The complete genome of Conexibacter woesei DSM 14684.</title>
        <authorList>
            <consortium name="US DOE Joint Genome Institute (JGI-PGF)"/>
            <person name="Lucas S."/>
            <person name="Copeland A."/>
            <person name="Lapidus A."/>
            <person name="Glavina del Rio T."/>
            <person name="Dalin E."/>
            <person name="Tice H."/>
            <person name="Bruce D."/>
            <person name="Goodwin L."/>
            <person name="Pitluck S."/>
            <person name="Kyrpides N."/>
            <person name="Mavromatis K."/>
            <person name="Ivanova N."/>
            <person name="Mikhailova N."/>
            <person name="Chertkov O."/>
            <person name="Brettin T."/>
            <person name="Detter J.C."/>
            <person name="Han C."/>
            <person name="Larimer F."/>
            <person name="Land M."/>
            <person name="Hauser L."/>
            <person name="Markowitz V."/>
            <person name="Cheng J.-F."/>
            <person name="Hugenholtz P."/>
            <person name="Woyke T."/>
            <person name="Wu D."/>
            <person name="Pukall R."/>
            <person name="Steenblock K."/>
            <person name="Schneider S."/>
            <person name="Klenk H.-P."/>
            <person name="Eisen J.A."/>
        </authorList>
    </citation>
    <scope>NUCLEOTIDE SEQUENCE [LARGE SCALE GENOMIC DNA]</scope>
    <source>
        <strain evidence="7">DSM 14684 / CIP 108061 / JCM 11494 / NBRC 100937 / ID131577</strain>
    </source>
</reference>
<dbReference type="AlphaFoldDB" id="D3FD97"/>
<organism evidence="6 7">
    <name type="scientific">Conexibacter woesei (strain DSM 14684 / CCUG 47730 / CIP 108061 / JCM 11494 / NBRC 100937 / ID131577)</name>
    <dbReference type="NCBI Taxonomy" id="469383"/>
    <lineage>
        <taxon>Bacteria</taxon>
        <taxon>Bacillati</taxon>
        <taxon>Actinomycetota</taxon>
        <taxon>Thermoleophilia</taxon>
        <taxon>Solirubrobacterales</taxon>
        <taxon>Conexibacteraceae</taxon>
        <taxon>Conexibacter</taxon>
    </lineage>
</organism>
<comment type="cofactor">
    <cofactor evidence="1">
        <name>thiamine diphosphate</name>
        <dbReference type="ChEBI" id="CHEBI:58937"/>
    </cofactor>
</comment>
<dbReference type="Gene3D" id="3.40.50.970">
    <property type="match status" value="1"/>
</dbReference>
<dbReference type="PANTHER" id="PTHR11516:SF60">
    <property type="entry name" value="PYRUVATE DEHYDROGENASE E1 COMPONENT SUBUNIT ALPHA"/>
    <property type="match status" value="1"/>
</dbReference>
<dbReference type="STRING" id="469383.Cwoe_5080"/>
<protein>
    <submittedName>
        <fullName evidence="6">Pyruvate dehydrogenase (Acetyl-transferring)</fullName>
        <ecNumber evidence="6">1.2.4.1</ecNumber>
    </submittedName>
</protein>
<keyword evidence="2 6" id="KW-0560">Oxidoreductase</keyword>
<evidence type="ECO:0000256" key="2">
    <source>
        <dbReference type="ARBA" id="ARBA00023002"/>
    </source>
</evidence>
<dbReference type="GO" id="GO:0000287">
    <property type="term" value="F:magnesium ion binding"/>
    <property type="evidence" value="ECO:0007669"/>
    <property type="project" value="UniProtKB-ARBA"/>
</dbReference>
<evidence type="ECO:0000313" key="6">
    <source>
        <dbReference type="EMBL" id="ADB53489.1"/>
    </source>
</evidence>
<name>D3FD97_CONWI</name>
<feature type="region of interest" description="Disordered" evidence="4">
    <location>
        <begin position="306"/>
        <end position="329"/>
    </location>
</feature>